<keyword evidence="13" id="KW-0862">Zinc</keyword>
<evidence type="ECO:0000256" key="13">
    <source>
        <dbReference type="ARBA" id="ARBA00022833"/>
    </source>
</evidence>
<keyword evidence="10 22" id="KW-0732">Signal</keyword>
<feature type="chain" id="PRO_5045995175" description="Carboxypeptidase Q" evidence="22">
    <location>
        <begin position="21"/>
        <end position="477"/>
    </location>
</feature>
<dbReference type="EMBL" id="JALNMH010000012">
    <property type="protein sequence ID" value="MCK7594973.1"/>
    <property type="molecule type" value="Genomic_DNA"/>
</dbReference>
<keyword evidence="16" id="KW-0865">Zymogen</keyword>
<dbReference type="InterPro" id="IPR039866">
    <property type="entry name" value="CPQ"/>
</dbReference>
<evidence type="ECO:0000256" key="22">
    <source>
        <dbReference type="SAM" id="SignalP"/>
    </source>
</evidence>
<evidence type="ECO:0000256" key="11">
    <source>
        <dbReference type="ARBA" id="ARBA00022801"/>
    </source>
</evidence>
<accession>A0ABT0GKN4</accession>
<evidence type="ECO:0000256" key="15">
    <source>
        <dbReference type="ARBA" id="ARBA00023049"/>
    </source>
</evidence>
<sequence length="477" mass="50767">MRLQLSAATLLFTLVGAASASPRMEIAERLRDQAMAGSEGYAIVESLTTEIGPRLAGTEDEARAVAWAEAKLRELGYDKVWKEPVTIPLWLRRHERARVLGPFAQPLLITALGHSVGTEGPLRGEVVELPDLSALRAIDDDRLRGKIVFINLRMERHRDGAGYGKAADGRSEGPREAAARGARAFLLRSVGTDSHRFPHTGNTRRAVYGRDIPAAALSNPDADQLSRLLKRGPVEIEVDIDAGFAGEVVTHNVIGEVTGSEPDSGIVLIGAHLDSWDLGTGAVDDGAGIGITFAAGAAIAALEETPRRSVRVVAFAAEEVGLLGAKGYAETNAAILDRHVFAMESDFGAGRIHGFRAGIHAEKWPELERLAGVLAPLGIEVDRSPGGPGPDILPLWEGGVPWGALRQDGTDYFDYHHTADDTLDKIDPKALDQQVAAYAALTWAIADSDIDLRPVPPRASSTPAKPVATEPVPPAGS</sequence>
<keyword evidence="18" id="KW-0458">Lysosome</keyword>
<keyword evidence="14" id="KW-0333">Golgi apparatus</keyword>
<feature type="region of interest" description="Disordered" evidence="21">
    <location>
        <begin position="451"/>
        <end position="477"/>
    </location>
</feature>
<evidence type="ECO:0000256" key="12">
    <source>
        <dbReference type="ARBA" id="ARBA00022824"/>
    </source>
</evidence>
<dbReference type="PANTHER" id="PTHR12053:SF3">
    <property type="entry name" value="CARBOXYPEPTIDASE Q"/>
    <property type="match status" value="1"/>
</dbReference>
<evidence type="ECO:0000256" key="8">
    <source>
        <dbReference type="ARBA" id="ARBA00022670"/>
    </source>
</evidence>
<organism evidence="24 25">
    <name type="scientific">Pseudomarimonas salicorniae</name>
    <dbReference type="NCBI Taxonomy" id="2933270"/>
    <lineage>
        <taxon>Bacteria</taxon>
        <taxon>Pseudomonadati</taxon>
        <taxon>Pseudomonadota</taxon>
        <taxon>Gammaproteobacteria</taxon>
        <taxon>Lysobacterales</taxon>
        <taxon>Lysobacteraceae</taxon>
        <taxon>Pseudomarimonas</taxon>
    </lineage>
</organism>
<dbReference type="Gene3D" id="3.40.630.10">
    <property type="entry name" value="Zn peptidases"/>
    <property type="match status" value="1"/>
</dbReference>
<comment type="subunit">
    <text evidence="19">Homodimer. The monomeric form is inactive while the homodimer is active.</text>
</comment>
<evidence type="ECO:0000256" key="19">
    <source>
        <dbReference type="ARBA" id="ARBA00025833"/>
    </source>
</evidence>
<dbReference type="PANTHER" id="PTHR12053">
    <property type="entry name" value="PROTEASE FAMILY M28 PLASMA GLUTAMATE CARBOXYPEPTIDASE-RELATED"/>
    <property type="match status" value="1"/>
</dbReference>
<keyword evidence="15" id="KW-0482">Metalloprotease</keyword>
<evidence type="ECO:0000256" key="2">
    <source>
        <dbReference type="ARBA" id="ARBA00004371"/>
    </source>
</evidence>
<evidence type="ECO:0000259" key="23">
    <source>
        <dbReference type="Pfam" id="PF04389"/>
    </source>
</evidence>
<evidence type="ECO:0000256" key="3">
    <source>
        <dbReference type="ARBA" id="ARBA00004555"/>
    </source>
</evidence>
<keyword evidence="9" id="KW-0479">Metal-binding</keyword>
<keyword evidence="25" id="KW-1185">Reference proteome</keyword>
<keyword evidence="17" id="KW-0325">Glycoprotein</keyword>
<evidence type="ECO:0000256" key="21">
    <source>
        <dbReference type="SAM" id="MobiDB-lite"/>
    </source>
</evidence>
<keyword evidence="8" id="KW-0645">Protease</keyword>
<evidence type="ECO:0000256" key="20">
    <source>
        <dbReference type="ARBA" id="ARBA00033328"/>
    </source>
</evidence>
<evidence type="ECO:0000256" key="4">
    <source>
        <dbReference type="ARBA" id="ARBA00004613"/>
    </source>
</evidence>
<evidence type="ECO:0000256" key="6">
    <source>
        <dbReference type="ARBA" id="ARBA00022525"/>
    </source>
</evidence>
<dbReference type="SUPFAM" id="SSF53187">
    <property type="entry name" value="Zn-dependent exopeptidases"/>
    <property type="match status" value="1"/>
</dbReference>
<feature type="domain" description="Peptidase M28" evidence="23">
    <location>
        <begin position="252"/>
        <end position="437"/>
    </location>
</feature>
<evidence type="ECO:0000256" key="14">
    <source>
        <dbReference type="ARBA" id="ARBA00023034"/>
    </source>
</evidence>
<evidence type="ECO:0000256" key="17">
    <source>
        <dbReference type="ARBA" id="ARBA00023180"/>
    </source>
</evidence>
<name>A0ABT0GKN4_9GAMM</name>
<comment type="caution">
    <text evidence="24">The sequence shown here is derived from an EMBL/GenBank/DDBJ whole genome shotgun (WGS) entry which is preliminary data.</text>
</comment>
<dbReference type="Gene3D" id="3.50.30.30">
    <property type="match status" value="1"/>
</dbReference>
<dbReference type="InterPro" id="IPR007484">
    <property type="entry name" value="Peptidase_M28"/>
</dbReference>
<keyword evidence="11" id="KW-0378">Hydrolase</keyword>
<reference evidence="24" key="1">
    <citation type="submission" date="2022-04" db="EMBL/GenBank/DDBJ databases">
        <title>Lysobacter sp. CAU 1642 isolated from sea sand.</title>
        <authorList>
            <person name="Kim W."/>
        </authorList>
    </citation>
    <scope>NUCLEOTIDE SEQUENCE</scope>
    <source>
        <strain evidence="24">CAU 1642</strain>
    </source>
</reference>
<evidence type="ECO:0000256" key="1">
    <source>
        <dbReference type="ARBA" id="ARBA00004240"/>
    </source>
</evidence>
<evidence type="ECO:0000313" key="25">
    <source>
        <dbReference type="Proteomes" id="UP001431449"/>
    </source>
</evidence>
<keyword evidence="6" id="KW-0964">Secreted</keyword>
<evidence type="ECO:0000256" key="18">
    <source>
        <dbReference type="ARBA" id="ARBA00023228"/>
    </source>
</evidence>
<gene>
    <name evidence="24" type="ORF">M0G41_14990</name>
</gene>
<evidence type="ECO:0000313" key="24">
    <source>
        <dbReference type="EMBL" id="MCK7594973.1"/>
    </source>
</evidence>
<evidence type="ECO:0000256" key="5">
    <source>
        <dbReference type="ARBA" id="ARBA00014116"/>
    </source>
</evidence>
<feature type="signal peptide" evidence="22">
    <location>
        <begin position="1"/>
        <end position="20"/>
    </location>
</feature>
<proteinExistence type="predicted"/>
<keyword evidence="12" id="KW-0256">Endoplasmic reticulum</keyword>
<dbReference type="Proteomes" id="UP001431449">
    <property type="component" value="Unassembled WGS sequence"/>
</dbReference>
<protein>
    <recommendedName>
        <fullName evidence="5">Carboxypeptidase Q</fullName>
    </recommendedName>
    <alternativeName>
        <fullName evidence="20">Plasma glutamate carboxypeptidase</fullName>
    </alternativeName>
</protein>
<comment type="subcellular location">
    <subcellularLocation>
        <location evidence="1">Endoplasmic reticulum</location>
    </subcellularLocation>
    <subcellularLocation>
        <location evidence="3">Golgi apparatus</location>
    </subcellularLocation>
    <subcellularLocation>
        <location evidence="2">Lysosome</location>
    </subcellularLocation>
    <subcellularLocation>
        <location evidence="4">Secreted</location>
    </subcellularLocation>
</comment>
<keyword evidence="7" id="KW-0121">Carboxypeptidase</keyword>
<dbReference type="RefSeq" id="WP_248210682.1">
    <property type="nucleotide sequence ID" value="NZ_JALNMH010000012.1"/>
</dbReference>
<evidence type="ECO:0000256" key="7">
    <source>
        <dbReference type="ARBA" id="ARBA00022645"/>
    </source>
</evidence>
<evidence type="ECO:0000256" key="10">
    <source>
        <dbReference type="ARBA" id="ARBA00022729"/>
    </source>
</evidence>
<dbReference type="Pfam" id="PF04389">
    <property type="entry name" value="Peptidase_M28"/>
    <property type="match status" value="1"/>
</dbReference>
<evidence type="ECO:0000256" key="16">
    <source>
        <dbReference type="ARBA" id="ARBA00023145"/>
    </source>
</evidence>
<evidence type="ECO:0000256" key="9">
    <source>
        <dbReference type="ARBA" id="ARBA00022723"/>
    </source>
</evidence>